<protein>
    <recommendedName>
        <fullName evidence="2">site-specific DNA-methyltransferase (adenine-specific)</fullName>
        <ecNumber evidence="2">2.1.1.72</ecNumber>
    </recommendedName>
</protein>
<keyword evidence="3 9" id="KW-0489">Methyltransferase</keyword>
<dbReference type="InterPro" id="IPR003356">
    <property type="entry name" value="DNA_methylase_A-5"/>
</dbReference>
<proteinExistence type="inferred from homology"/>
<dbReference type="GO" id="GO:0009307">
    <property type="term" value="P:DNA restriction-modification system"/>
    <property type="evidence" value="ECO:0007669"/>
    <property type="project" value="UniProtKB-KW"/>
</dbReference>
<evidence type="ECO:0000256" key="2">
    <source>
        <dbReference type="ARBA" id="ARBA00011900"/>
    </source>
</evidence>
<dbReference type="InterPro" id="IPR002052">
    <property type="entry name" value="DNA_methylase_N6_adenine_CS"/>
</dbReference>
<evidence type="ECO:0000256" key="7">
    <source>
        <dbReference type="ARBA" id="ARBA00047942"/>
    </source>
</evidence>
<comment type="similarity">
    <text evidence="1">Belongs to the N(4)/N(6)-methyltransferase family.</text>
</comment>
<dbReference type="CDD" id="cd02440">
    <property type="entry name" value="AdoMet_MTases"/>
    <property type="match status" value="1"/>
</dbReference>
<dbReference type="GO" id="GO:0009007">
    <property type="term" value="F:site-specific DNA-methyltransferase (adenine-specific) activity"/>
    <property type="evidence" value="ECO:0007669"/>
    <property type="project" value="UniProtKB-EC"/>
</dbReference>
<evidence type="ECO:0000256" key="3">
    <source>
        <dbReference type="ARBA" id="ARBA00022603"/>
    </source>
</evidence>
<dbReference type="PRINTS" id="PR00507">
    <property type="entry name" value="N12N6MTFRASE"/>
</dbReference>
<evidence type="ECO:0000256" key="4">
    <source>
        <dbReference type="ARBA" id="ARBA00022679"/>
    </source>
</evidence>
<evidence type="ECO:0000256" key="1">
    <source>
        <dbReference type="ARBA" id="ARBA00006594"/>
    </source>
</evidence>
<comment type="catalytic activity">
    <reaction evidence="7">
        <text>a 2'-deoxyadenosine in DNA + S-adenosyl-L-methionine = an N(6)-methyl-2'-deoxyadenosine in DNA + S-adenosyl-L-homocysteine + H(+)</text>
        <dbReference type="Rhea" id="RHEA:15197"/>
        <dbReference type="Rhea" id="RHEA-COMP:12418"/>
        <dbReference type="Rhea" id="RHEA-COMP:12419"/>
        <dbReference type="ChEBI" id="CHEBI:15378"/>
        <dbReference type="ChEBI" id="CHEBI:57856"/>
        <dbReference type="ChEBI" id="CHEBI:59789"/>
        <dbReference type="ChEBI" id="CHEBI:90615"/>
        <dbReference type="ChEBI" id="CHEBI:90616"/>
        <dbReference type="EC" id="2.1.1.72"/>
    </reaction>
</comment>
<dbReference type="EC" id="2.1.1.72" evidence="2"/>
<dbReference type="Pfam" id="PF02384">
    <property type="entry name" value="N6_Mtase"/>
    <property type="match status" value="1"/>
</dbReference>
<dbReference type="GO" id="GO:0003677">
    <property type="term" value="F:DNA binding"/>
    <property type="evidence" value="ECO:0007669"/>
    <property type="project" value="InterPro"/>
</dbReference>
<reference evidence="9" key="1">
    <citation type="submission" date="2020-02" db="EMBL/GenBank/DDBJ databases">
        <authorList>
            <person name="Meier V. D."/>
        </authorList>
    </citation>
    <scope>NUCLEOTIDE SEQUENCE</scope>
    <source>
        <strain evidence="9">AVDCRST_MAG37</strain>
    </source>
</reference>
<keyword evidence="4 9" id="KW-0808">Transferase</keyword>
<dbReference type="PANTHER" id="PTHR42998">
    <property type="entry name" value="TYPE I RESTRICTION ENZYME HINDVIIP M PROTEIN-RELATED"/>
    <property type="match status" value="1"/>
</dbReference>
<keyword evidence="5" id="KW-0949">S-adenosyl-L-methionine</keyword>
<evidence type="ECO:0000313" key="9">
    <source>
        <dbReference type="EMBL" id="CAA9438633.1"/>
    </source>
</evidence>
<dbReference type="EMBL" id="CADCVD010000046">
    <property type="protein sequence ID" value="CAA9438633.1"/>
    <property type="molecule type" value="Genomic_DNA"/>
</dbReference>
<accession>A0A6J4QAW4</accession>
<dbReference type="InterPro" id="IPR029063">
    <property type="entry name" value="SAM-dependent_MTases_sf"/>
</dbReference>
<dbReference type="InterPro" id="IPR052916">
    <property type="entry name" value="Type-I_RE_MTase_Subunit"/>
</dbReference>
<evidence type="ECO:0000256" key="6">
    <source>
        <dbReference type="ARBA" id="ARBA00022747"/>
    </source>
</evidence>
<organism evidence="9">
    <name type="scientific">uncultured Rubrobacteraceae bacterium</name>
    <dbReference type="NCBI Taxonomy" id="349277"/>
    <lineage>
        <taxon>Bacteria</taxon>
        <taxon>Bacillati</taxon>
        <taxon>Actinomycetota</taxon>
        <taxon>Rubrobacteria</taxon>
        <taxon>Rubrobacterales</taxon>
        <taxon>Rubrobacteraceae</taxon>
        <taxon>environmental samples</taxon>
    </lineage>
</organism>
<dbReference type="AlphaFoldDB" id="A0A6J4QAW4"/>
<dbReference type="SUPFAM" id="SSF53335">
    <property type="entry name" value="S-adenosyl-L-methionine-dependent methyltransferases"/>
    <property type="match status" value="1"/>
</dbReference>
<dbReference type="PROSITE" id="PS00092">
    <property type="entry name" value="N6_MTASE"/>
    <property type="match status" value="1"/>
</dbReference>
<feature type="domain" description="DNA methylase adenine-specific" evidence="8">
    <location>
        <begin position="48"/>
        <end position="368"/>
    </location>
</feature>
<gene>
    <name evidence="9" type="ORF">AVDCRST_MAG37-1153</name>
</gene>
<dbReference type="Gene3D" id="1.20.1260.30">
    <property type="match status" value="1"/>
</dbReference>
<dbReference type="PANTHER" id="PTHR42998:SF1">
    <property type="entry name" value="TYPE I RESTRICTION ENZYME HINDI METHYLASE SUBUNIT"/>
    <property type="match status" value="1"/>
</dbReference>
<dbReference type="InterPro" id="IPR038333">
    <property type="entry name" value="T1MK-like_N_sf"/>
</dbReference>
<evidence type="ECO:0000259" key="8">
    <source>
        <dbReference type="Pfam" id="PF02384"/>
    </source>
</evidence>
<dbReference type="Gene3D" id="3.40.50.150">
    <property type="entry name" value="Vaccinia Virus protein VP39"/>
    <property type="match status" value="1"/>
</dbReference>
<dbReference type="GO" id="GO:0032259">
    <property type="term" value="P:methylation"/>
    <property type="evidence" value="ECO:0007669"/>
    <property type="project" value="UniProtKB-KW"/>
</dbReference>
<keyword evidence="6" id="KW-0680">Restriction system</keyword>
<dbReference type="GO" id="GO:0008170">
    <property type="term" value="F:N-methyltransferase activity"/>
    <property type="evidence" value="ECO:0007669"/>
    <property type="project" value="InterPro"/>
</dbReference>
<evidence type="ECO:0000256" key="5">
    <source>
        <dbReference type="ARBA" id="ARBA00022691"/>
    </source>
</evidence>
<sequence>MAAIERENPSLKGVLPKDYSRPSLDKQRLGELMDLIGTIGLGDENSRSKDILGRVYEYFLGRFASAEGKGGGEFYTPRSVVGLLVEMIEPYKGRVYDPCCGSGGMFVMSEKFAEAHGGRVGDIAIYGQESNPTTWRLCKMNLAIRGINGDLGPQHADSFHNDVHKDLKADFILANPPFNVSDWGGERLRDDVRWKYGTPPVGNANFAWVEHMVHHLSPRGVAGFVLANGSLSSNTSGEGEIRRALVDADLVDCIVAMPPQLFYTTQIPVCLWFLARDKSNGRFRDRRGETLFIDARKMGHMTDRTHRDLSPEDTELITRAYHAWRGEPEAGEYEDVPGFCKSATLEEISSHSHVLTPGRYVGSEALEDDGEPFEEKMARLTATLEEQFAESARLETRIRENFERLGL</sequence>
<name>A0A6J4QAW4_9ACTN</name>